<dbReference type="Pfam" id="PF00691">
    <property type="entry name" value="OmpA"/>
    <property type="match status" value="1"/>
</dbReference>
<proteinExistence type="inferred from homology"/>
<keyword evidence="6 7" id="KW-0472">Membrane</keyword>
<dbReference type="Pfam" id="PF13677">
    <property type="entry name" value="MotB_plug"/>
    <property type="match status" value="1"/>
</dbReference>
<dbReference type="InterPro" id="IPR050330">
    <property type="entry name" value="Bact_OuterMem_StrucFunc"/>
</dbReference>
<evidence type="ECO:0000313" key="10">
    <source>
        <dbReference type="EMBL" id="MCP1109126.1"/>
    </source>
</evidence>
<protein>
    <submittedName>
        <fullName evidence="10">Flagellar motor protein MotB</fullName>
    </submittedName>
</protein>
<evidence type="ECO:0000256" key="1">
    <source>
        <dbReference type="ARBA" id="ARBA00004162"/>
    </source>
</evidence>
<dbReference type="InterPro" id="IPR006665">
    <property type="entry name" value="OmpA-like"/>
</dbReference>
<evidence type="ECO:0000256" key="4">
    <source>
        <dbReference type="ARBA" id="ARBA00022692"/>
    </source>
</evidence>
<dbReference type="EMBL" id="JAMZFV010000002">
    <property type="protein sequence ID" value="MCP1109126.1"/>
    <property type="molecule type" value="Genomic_DNA"/>
</dbReference>
<dbReference type="Proteomes" id="UP001523565">
    <property type="component" value="Unassembled WGS sequence"/>
</dbReference>
<evidence type="ECO:0000256" key="7">
    <source>
        <dbReference type="PROSITE-ProRule" id="PRU00473"/>
    </source>
</evidence>
<evidence type="ECO:0000256" key="8">
    <source>
        <dbReference type="SAM" id="MobiDB-lite"/>
    </source>
</evidence>
<evidence type="ECO:0000256" key="3">
    <source>
        <dbReference type="ARBA" id="ARBA00022475"/>
    </source>
</evidence>
<evidence type="ECO:0000256" key="2">
    <source>
        <dbReference type="ARBA" id="ARBA00008914"/>
    </source>
</evidence>
<feature type="domain" description="OmpA-like" evidence="9">
    <location>
        <begin position="112"/>
        <end position="237"/>
    </location>
</feature>
<evidence type="ECO:0000259" key="9">
    <source>
        <dbReference type="PROSITE" id="PS51123"/>
    </source>
</evidence>
<dbReference type="SUPFAM" id="SSF103088">
    <property type="entry name" value="OmpA-like"/>
    <property type="match status" value="1"/>
</dbReference>
<dbReference type="PANTHER" id="PTHR30329">
    <property type="entry name" value="STATOR ELEMENT OF FLAGELLAR MOTOR COMPLEX"/>
    <property type="match status" value="1"/>
</dbReference>
<sequence length="251" mass="28068">MKKRDKKPEEGGSWMDTYGDMVTLLLCFFVLLYSISSVDQVKWENLVKSMNPEAAKASQIVTEEGTEEEGTENVPGVNTTEVDTQFEELYDNLLDIKENIGDSSAIQVSMGDGWQFISFRDSVFFDGDSYVLREEGRHVLDAFSSAIHPAAEAIKEIQVLGHTTQADPQIPNEVMNDRVLSANRSAVVVAYVQQKGIIGADKLVSIGYGQHRPIAGFGTEEERILNRRVEILITKTGSVEKSLEEYYEQVY</sequence>
<dbReference type="InterPro" id="IPR025713">
    <property type="entry name" value="MotB-like_N_dom"/>
</dbReference>
<dbReference type="CDD" id="cd07185">
    <property type="entry name" value="OmpA_C-like"/>
    <property type="match status" value="1"/>
</dbReference>
<accession>A0ABT1EHF2</accession>
<keyword evidence="11" id="KW-1185">Reference proteome</keyword>
<organism evidence="10 11">
    <name type="scientific">Ohessyouella blattaphilus</name>
    <dbReference type="NCBI Taxonomy" id="2949333"/>
    <lineage>
        <taxon>Bacteria</taxon>
        <taxon>Bacillati</taxon>
        <taxon>Bacillota</taxon>
        <taxon>Clostridia</taxon>
        <taxon>Lachnospirales</taxon>
        <taxon>Lachnospiraceae</taxon>
        <taxon>Ohessyouella</taxon>
    </lineage>
</organism>
<keyword evidence="10" id="KW-0282">Flagellum</keyword>
<feature type="region of interest" description="Disordered" evidence="8">
    <location>
        <begin position="58"/>
        <end position="77"/>
    </location>
</feature>
<keyword evidence="3" id="KW-1003">Cell membrane</keyword>
<dbReference type="InterPro" id="IPR036737">
    <property type="entry name" value="OmpA-like_sf"/>
</dbReference>
<comment type="subcellular location">
    <subcellularLocation>
        <location evidence="1">Cell membrane</location>
        <topology evidence="1">Single-pass membrane protein</topology>
    </subcellularLocation>
</comment>
<name>A0ABT1EHF2_9FIRM</name>
<dbReference type="PANTHER" id="PTHR30329:SF21">
    <property type="entry name" value="LIPOPROTEIN YIAD-RELATED"/>
    <property type="match status" value="1"/>
</dbReference>
<reference evidence="10 11" key="1">
    <citation type="journal article" date="2022" name="Genome Biol. Evol.">
        <title>Host diet, physiology and behaviors set the stage for Lachnospiraceae cladogenesis.</title>
        <authorList>
            <person name="Vera-Ponce De Leon A."/>
            <person name="Schneider M."/>
            <person name="Jahnes B.C."/>
            <person name="Sadowski V."/>
            <person name="Camuy-Velez L.A."/>
            <person name="Duan J."/>
            <person name="Sabree Z.L."/>
        </authorList>
    </citation>
    <scope>NUCLEOTIDE SEQUENCE [LARGE SCALE GENOMIC DNA]</scope>
    <source>
        <strain evidence="10 11">PAL227</strain>
    </source>
</reference>
<gene>
    <name evidence="10" type="ORF">NK118_02565</name>
</gene>
<keyword evidence="4" id="KW-0812">Transmembrane</keyword>
<keyword evidence="10" id="KW-0966">Cell projection</keyword>
<evidence type="ECO:0000256" key="6">
    <source>
        <dbReference type="ARBA" id="ARBA00023136"/>
    </source>
</evidence>
<dbReference type="Gene3D" id="3.30.1330.60">
    <property type="entry name" value="OmpA-like domain"/>
    <property type="match status" value="1"/>
</dbReference>
<dbReference type="PROSITE" id="PS51123">
    <property type="entry name" value="OMPA_2"/>
    <property type="match status" value="1"/>
</dbReference>
<comment type="similarity">
    <text evidence="2">Belongs to the MotB family.</text>
</comment>
<keyword evidence="10" id="KW-0969">Cilium</keyword>
<dbReference type="RefSeq" id="WP_262068032.1">
    <property type="nucleotide sequence ID" value="NZ_JAMXOC010000002.1"/>
</dbReference>
<evidence type="ECO:0000256" key="5">
    <source>
        <dbReference type="ARBA" id="ARBA00022989"/>
    </source>
</evidence>
<keyword evidence="5" id="KW-1133">Transmembrane helix</keyword>
<comment type="caution">
    <text evidence="10">The sequence shown here is derived from an EMBL/GenBank/DDBJ whole genome shotgun (WGS) entry which is preliminary data.</text>
</comment>
<evidence type="ECO:0000313" key="11">
    <source>
        <dbReference type="Proteomes" id="UP001523565"/>
    </source>
</evidence>